<dbReference type="RefSeq" id="XP_007827195.1">
    <property type="nucleotide sequence ID" value="XM_007829004.1"/>
</dbReference>
<protein>
    <recommendedName>
        <fullName evidence="2">G-patch domain-containing protein</fullName>
    </recommendedName>
</protein>
<dbReference type="Pfam" id="PF13821">
    <property type="entry name" value="DUF4187"/>
    <property type="match status" value="1"/>
</dbReference>
<feature type="compositionally biased region" description="Basic and acidic residues" evidence="1">
    <location>
        <begin position="36"/>
        <end position="60"/>
    </location>
</feature>
<evidence type="ECO:0000259" key="2">
    <source>
        <dbReference type="PROSITE" id="PS50174"/>
    </source>
</evidence>
<feature type="compositionally biased region" description="Basic and acidic residues" evidence="1">
    <location>
        <begin position="141"/>
        <end position="170"/>
    </location>
</feature>
<dbReference type="OrthoDB" id="786951at2759"/>
<accession>W3XKS0</accession>
<dbReference type="STRING" id="1229662.W3XKS0"/>
<feature type="compositionally biased region" description="Basic and acidic residues" evidence="1">
    <location>
        <begin position="183"/>
        <end position="204"/>
    </location>
</feature>
<dbReference type="EMBL" id="KI912109">
    <property type="protein sequence ID" value="ETS86595.1"/>
    <property type="molecule type" value="Genomic_DNA"/>
</dbReference>
<dbReference type="InParanoid" id="W3XKS0"/>
<keyword evidence="4" id="KW-1185">Reference proteome</keyword>
<dbReference type="GeneID" id="19265436"/>
<dbReference type="InterPro" id="IPR000467">
    <property type="entry name" value="G_patch_dom"/>
</dbReference>
<dbReference type="PANTHER" id="PTHR21032:SF0">
    <property type="entry name" value="G PATCH DOMAIN-CONTAINING PROTEIN 11"/>
    <property type="match status" value="1"/>
</dbReference>
<name>W3XKS0_PESFW</name>
<feature type="domain" description="G-patch" evidence="2">
    <location>
        <begin position="108"/>
        <end position="157"/>
    </location>
</feature>
<feature type="compositionally biased region" description="Polar residues" evidence="1">
    <location>
        <begin position="73"/>
        <end position="82"/>
    </location>
</feature>
<gene>
    <name evidence="3" type="ORF">PFICI_00423</name>
</gene>
<evidence type="ECO:0000313" key="4">
    <source>
        <dbReference type="Proteomes" id="UP000030651"/>
    </source>
</evidence>
<organism evidence="3 4">
    <name type="scientific">Pestalotiopsis fici (strain W106-1 / CGMCC3.15140)</name>
    <dbReference type="NCBI Taxonomy" id="1229662"/>
    <lineage>
        <taxon>Eukaryota</taxon>
        <taxon>Fungi</taxon>
        <taxon>Dikarya</taxon>
        <taxon>Ascomycota</taxon>
        <taxon>Pezizomycotina</taxon>
        <taxon>Sordariomycetes</taxon>
        <taxon>Xylariomycetidae</taxon>
        <taxon>Amphisphaeriales</taxon>
        <taxon>Sporocadaceae</taxon>
        <taxon>Pestalotiopsis</taxon>
    </lineage>
</organism>
<feature type="compositionally biased region" description="Acidic residues" evidence="1">
    <location>
        <begin position="1"/>
        <end position="10"/>
    </location>
</feature>
<dbReference type="PANTHER" id="PTHR21032">
    <property type="entry name" value="G PATCH DOMAIN-CONTAINING PROTEIN 11"/>
    <property type="match status" value="1"/>
</dbReference>
<dbReference type="OMA" id="DYMNMVI"/>
<proteinExistence type="predicted"/>
<dbReference type="GO" id="GO:0003676">
    <property type="term" value="F:nucleic acid binding"/>
    <property type="evidence" value="ECO:0007669"/>
    <property type="project" value="InterPro"/>
</dbReference>
<feature type="compositionally biased region" description="Polar residues" evidence="1">
    <location>
        <begin position="14"/>
        <end position="31"/>
    </location>
</feature>
<dbReference type="Pfam" id="PF01585">
    <property type="entry name" value="G-patch"/>
    <property type="match status" value="1"/>
</dbReference>
<dbReference type="Proteomes" id="UP000030651">
    <property type="component" value="Unassembled WGS sequence"/>
</dbReference>
<dbReference type="InterPro" id="IPR039249">
    <property type="entry name" value="GPATCH11"/>
</dbReference>
<dbReference type="HOGENOM" id="CLU_046724_2_0_1"/>
<feature type="region of interest" description="Disordered" evidence="1">
    <location>
        <begin position="1"/>
        <end position="254"/>
    </location>
</feature>
<reference evidence="4" key="1">
    <citation type="journal article" date="2015" name="BMC Genomics">
        <title>Genomic and transcriptomic analysis of the endophytic fungus Pestalotiopsis fici reveals its lifestyle and high potential for synthesis of natural products.</title>
        <authorList>
            <person name="Wang X."/>
            <person name="Zhang X."/>
            <person name="Liu L."/>
            <person name="Xiang M."/>
            <person name="Wang W."/>
            <person name="Sun X."/>
            <person name="Che Y."/>
            <person name="Guo L."/>
            <person name="Liu G."/>
            <person name="Guo L."/>
            <person name="Wang C."/>
            <person name="Yin W.B."/>
            <person name="Stadler M."/>
            <person name="Zhang X."/>
            <person name="Liu X."/>
        </authorList>
    </citation>
    <scope>NUCLEOTIDE SEQUENCE [LARGE SCALE GENOMIC DNA]</scope>
    <source>
        <strain evidence="4">W106-1 / CGMCC3.15140</strain>
    </source>
</reference>
<dbReference type="SMART" id="SM00443">
    <property type="entry name" value="G_patch"/>
    <property type="match status" value="1"/>
</dbReference>
<feature type="compositionally biased region" description="Acidic residues" evidence="1">
    <location>
        <begin position="230"/>
        <end position="241"/>
    </location>
</feature>
<evidence type="ECO:0000313" key="3">
    <source>
        <dbReference type="EMBL" id="ETS86595.1"/>
    </source>
</evidence>
<dbReference type="SMART" id="SM01173">
    <property type="entry name" value="DUF4187"/>
    <property type="match status" value="1"/>
</dbReference>
<dbReference type="AlphaFoldDB" id="W3XKS0"/>
<evidence type="ECO:0000256" key="1">
    <source>
        <dbReference type="SAM" id="MobiDB-lite"/>
    </source>
</evidence>
<dbReference type="eggNOG" id="KOG1994">
    <property type="taxonomic scope" value="Eukaryota"/>
</dbReference>
<sequence>MGDSGDEDDYMSMSFLTESDPSTTRPETSLQRRQRERREAEIRGRPKSKQELAAEAKAAREAALSRSLIPGVASSSKSQTNHQGEKDHDDDEDDPWSALAPPEPALAKKSKGLSMMEKMGFAPGSALGAKENNSHAATEPIRLHLKEDRGGIGLDAQRKRALDEAAEREGVNPAAAAAAAKKPKIDPLEFRERNRREREVKRWEGQVYGAQKVCERMDEERDAETRAQQETEEEEEDDGAVDENGKRRKKKRTLSTRPLKSINVLWRGLVRRREEAERERRMRYDLEQSLSRLPTYEDDTEDADDAQALGKKKMAYVPVEDLEEEDPGLDEFNALEPDEKLRRLVDYLRKEYRYCFWCKCSYPDEEMDGCPGLTEDDHD</sequence>
<dbReference type="PROSITE" id="PS50174">
    <property type="entry name" value="G_PATCH"/>
    <property type="match status" value="1"/>
</dbReference>
<dbReference type="GO" id="GO:0000776">
    <property type="term" value="C:kinetochore"/>
    <property type="evidence" value="ECO:0007669"/>
    <property type="project" value="TreeGrafter"/>
</dbReference>
<dbReference type="FunCoup" id="W3XKS0">
    <property type="interactions" value="259"/>
</dbReference>
<dbReference type="InterPro" id="IPR025239">
    <property type="entry name" value="DUF4187"/>
</dbReference>
<dbReference type="KEGG" id="pfy:PFICI_00423"/>
<feature type="compositionally biased region" description="Basic and acidic residues" evidence="1">
    <location>
        <begin position="213"/>
        <end position="229"/>
    </location>
</feature>